<protein>
    <recommendedName>
        <fullName evidence="3">Secondary thiamine-phosphate synthase enzyme</fullName>
    </recommendedName>
</protein>
<organism evidence="1 2">
    <name type="scientific">Desulfosarcina widdelii</name>
    <dbReference type="NCBI Taxonomy" id="947919"/>
    <lineage>
        <taxon>Bacteria</taxon>
        <taxon>Pseudomonadati</taxon>
        <taxon>Thermodesulfobacteriota</taxon>
        <taxon>Desulfobacteria</taxon>
        <taxon>Desulfobacterales</taxon>
        <taxon>Desulfosarcinaceae</taxon>
        <taxon>Desulfosarcina</taxon>
    </lineage>
</organism>
<dbReference type="RefSeq" id="WP_155306975.1">
    <property type="nucleotide sequence ID" value="NZ_AP021875.1"/>
</dbReference>
<dbReference type="AlphaFoldDB" id="A0A5K7ZEX3"/>
<reference evidence="1 2" key="1">
    <citation type="submission" date="2019-11" db="EMBL/GenBank/DDBJ databases">
        <title>Comparative genomics of hydrocarbon-degrading Desulfosarcina strains.</title>
        <authorList>
            <person name="Watanabe M."/>
            <person name="Kojima H."/>
            <person name="Fukui M."/>
        </authorList>
    </citation>
    <scope>NUCLEOTIDE SEQUENCE [LARGE SCALE GENOMIC DNA]</scope>
    <source>
        <strain evidence="1 2">PP31</strain>
    </source>
</reference>
<dbReference type="Proteomes" id="UP000427769">
    <property type="component" value="Chromosome"/>
</dbReference>
<evidence type="ECO:0008006" key="3">
    <source>
        <dbReference type="Google" id="ProtNLM"/>
    </source>
</evidence>
<evidence type="ECO:0000313" key="2">
    <source>
        <dbReference type="Proteomes" id="UP000427769"/>
    </source>
</evidence>
<evidence type="ECO:0000313" key="1">
    <source>
        <dbReference type="EMBL" id="BBO78331.1"/>
    </source>
</evidence>
<sequence>MHKARLSGIQFKKVPMKDQGTCLLHSGTWQQVVTINYSNRAHRRTIEVTLLGG</sequence>
<accession>A0A5K7ZEX3</accession>
<dbReference type="KEGG" id="dwd:DSCW_57480"/>
<proteinExistence type="predicted"/>
<dbReference type="EMBL" id="AP021875">
    <property type="protein sequence ID" value="BBO78331.1"/>
    <property type="molecule type" value="Genomic_DNA"/>
</dbReference>
<keyword evidence="2" id="KW-1185">Reference proteome</keyword>
<gene>
    <name evidence="1" type="ORF">DSCW_57480</name>
</gene>
<name>A0A5K7ZEX3_9BACT</name>